<dbReference type="Gene3D" id="1.50.40.10">
    <property type="entry name" value="Mitochondrial carrier domain"/>
    <property type="match status" value="1"/>
</dbReference>
<evidence type="ECO:0000256" key="4">
    <source>
        <dbReference type="ARBA" id="ARBA00022692"/>
    </source>
</evidence>
<dbReference type="InterPro" id="IPR049563">
    <property type="entry name" value="TXTP-like"/>
</dbReference>
<dbReference type="GO" id="GO:0005469">
    <property type="term" value="F:succinate:fumarate antiporter activity"/>
    <property type="evidence" value="ECO:0007669"/>
    <property type="project" value="TreeGrafter"/>
</dbReference>
<organism evidence="13 16">
    <name type="scientific">Adineta ricciae</name>
    <name type="common">Rotifer</name>
    <dbReference type="NCBI Taxonomy" id="249248"/>
    <lineage>
        <taxon>Eukaryota</taxon>
        <taxon>Metazoa</taxon>
        <taxon>Spiralia</taxon>
        <taxon>Gnathifera</taxon>
        <taxon>Rotifera</taxon>
        <taxon>Eurotatoria</taxon>
        <taxon>Bdelloidea</taxon>
        <taxon>Adinetida</taxon>
        <taxon>Adinetidae</taxon>
        <taxon>Adineta</taxon>
    </lineage>
</organism>
<comment type="similarity">
    <text evidence="2 11">Belongs to the mitochondrial carrier (TC 2.A.29) family.</text>
</comment>
<dbReference type="OrthoDB" id="434783at2759"/>
<dbReference type="EMBL" id="CAJNOR010005580">
    <property type="protein sequence ID" value="CAF1568564.1"/>
    <property type="molecule type" value="Genomic_DNA"/>
</dbReference>
<feature type="repeat" description="Solcar" evidence="10">
    <location>
        <begin position="200"/>
        <end position="284"/>
    </location>
</feature>
<accession>A0A815UDE1</accession>
<dbReference type="PROSITE" id="PS50920">
    <property type="entry name" value="SOLCAR"/>
    <property type="match status" value="2"/>
</dbReference>
<evidence type="ECO:0000313" key="15">
    <source>
        <dbReference type="Proteomes" id="UP000663828"/>
    </source>
</evidence>
<comment type="subcellular location">
    <subcellularLocation>
        <location evidence="1">Mitochondrion membrane</location>
        <topology evidence="1">Multi-pass membrane protein</topology>
    </subcellularLocation>
</comment>
<evidence type="ECO:0000313" key="16">
    <source>
        <dbReference type="Proteomes" id="UP000663852"/>
    </source>
</evidence>
<dbReference type="AlphaFoldDB" id="A0A815UDE1"/>
<dbReference type="Pfam" id="PF00153">
    <property type="entry name" value="Mito_carr"/>
    <property type="match status" value="3"/>
</dbReference>
<evidence type="ECO:0000256" key="5">
    <source>
        <dbReference type="ARBA" id="ARBA00022737"/>
    </source>
</evidence>
<evidence type="ECO:0000256" key="7">
    <source>
        <dbReference type="ARBA" id="ARBA00023128"/>
    </source>
</evidence>
<keyword evidence="5" id="KW-0677">Repeat</keyword>
<comment type="caution">
    <text evidence="13">The sequence shown here is derived from an EMBL/GenBank/DDBJ whole genome shotgun (WGS) entry which is preliminary data.</text>
</comment>
<evidence type="ECO:0000256" key="11">
    <source>
        <dbReference type="RuleBase" id="RU000488"/>
    </source>
</evidence>
<evidence type="ECO:0000256" key="8">
    <source>
        <dbReference type="ARBA" id="ARBA00023136"/>
    </source>
</evidence>
<feature type="transmembrane region" description="Helical" evidence="12">
    <location>
        <begin position="260"/>
        <end position="278"/>
    </location>
</feature>
<proteinExistence type="inferred from homology"/>
<evidence type="ECO:0000256" key="12">
    <source>
        <dbReference type="SAM" id="Phobius"/>
    </source>
</evidence>
<evidence type="ECO:0000256" key="6">
    <source>
        <dbReference type="ARBA" id="ARBA00022989"/>
    </source>
</evidence>
<dbReference type="GO" id="GO:0031966">
    <property type="term" value="C:mitochondrial membrane"/>
    <property type="evidence" value="ECO:0007669"/>
    <property type="project" value="UniProtKB-SubCell"/>
</dbReference>
<feature type="repeat" description="Solcar" evidence="10">
    <location>
        <begin position="8"/>
        <end position="92"/>
    </location>
</feature>
<dbReference type="Proteomes" id="UP000663828">
    <property type="component" value="Unassembled WGS sequence"/>
</dbReference>
<dbReference type="SUPFAM" id="SSF103506">
    <property type="entry name" value="Mitochondrial carrier"/>
    <property type="match status" value="1"/>
</dbReference>
<keyword evidence="15" id="KW-1185">Reference proteome</keyword>
<dbReference type="InterPro" id="IPR023395">
    <property type="entry name" value="MCP_dom_sf"/>
</dbReference>
<gene>
    <name evidence="13" type="ORF">EDS130_LOCUS43336</name>
    <name evidence="14" type="ORF">XAT740_LOCUS44248</name>
</gene>
<sequence>MERWDRTSQLLISAAIGVSRTIGGLPLEHPLDTIRTRWQANPTYSRNALEVAREIYRSKGILGFYSGAIPNTTRRAIKQTYRWPMMLFFPNFYRNHILPSRIQQRYPRLPKILTGLSIANFEILIINPLERVKVWLMTSPKRISLLEFFRQRVNTVDIVRELYRGTSAVVYRQNVSWVTFLYADELTKTKLREYKKTQDLNHLDLFLAGMIVGVVNTGAMMPFDYVKTQKQKFFQNNQSMFEIFQTTFKQDGLSRFYVGWKIYLVQYAIVAILTVNVLDKLEQKFKNSPVNKS</sequence>
<keyword evidence="4 10" id="KW-0812">Transmembrane</keyword>
<keyword evidence="3 11" id="KW-0813">Transport</keyword>
<name>A0A815UDE1_ADIRI</name>
<evidence type="ECO:0000256" key="3">
    <source>
        <dbReference type="ARBA" id="ARBA00022448"/>
    </source>
</evidence>
<feature type="transmembrane region" description="Helical" evidence="12">
    <location>
        <begin position="205"/>
        <end position="223"/>
    </location>
</feature>
<dbReference type="EMBL" id="CAJNOJ010000704">
    <property type="protein sequence ID" value="CAF1512467.1"/>
    <property type="molecule type" value="Genomic_DNA"/>
</dbReference>
<evidence type="ECO:0000256" key="10">
    <source>
        <dbReference type="PROSITE-ProRule" id="PRU00282"/>
    </source>
</evidence>
<evidence type="ECO:0000256" key="9">
    <source>
        <dbReference type="ARBA" id="ARBA00042640"/>
    </source>
</evidence>
<evidence type="ECO:0000256" key="1">
    <source>
        <dbReference type="ARBA" id="ARBA00004225"/>
    </source>
</evidence>
<protein>
    <recommendedName>
        <fullName evidence="9">Citrate transport protein</fullName>
    </recommendedName>
</protein>
<keyword evidence="6 12" id="KW-1133">Transmembrane helix</keyword>
<evidence type="ECO:0000313" key="13">
    <source>
        <dbReference type="EMBL" id="CAF1512467.1"/>
    </source>
</evidence>
<dbReference type="PANTHER" id="PTHR45788:SF4">
    <property type="entry name" value="TRICARBOXYLATE TRANSPORT PROTEIN, MITOCHONDRIAL"/>
    <property type="match status" value="1"/>
</dbReference>
<dbReference type="Proteomes" id="UP000663852">
    <property type="component" value="Unassembled WGS sequence"/>
</dbReference>
<keyword evidence="7" id="KW-0496">Mitochondrion</keyword>
<dbReference type="PANTHER" id="PTHR45788">
    <property type="entry name" value="SUCCINATE/FUMARATE MITOCHONDRIAL TRANSPORTER-RELATED"/>
    <property type="match status" value="1"/>
</dbReference>
<evidence type="ECO:0000256" key="2">
    <source>
        <dbReference type="ARBA" id="ARBA00006375"/>
    </source>
</evidence>
<keyword evidence="8 10" id="KW-0472">Membrane</keyword>
<evidence type="ECO:0000313" key="14">
    <source>
        <dbReference type="EMBL" id="CAF1568564.1"/>
    </source>
</evidence>
<reference evidence="13" key="1">
    <citation type="submission" date="2021-02" db="EMBL/GenBank/DDBJ databases">
        <authorList>
            <person name="Nowell W R."/>
        </authorList>
    </citation>
    <scope>NUCLEOTIDE SEQUENCE</scope>
</reference>
<dbReference type="InterPro" id="IPR018108">
    <property type="entry name" value="MCP_transmembrane"/>
</dbReference>